<dbReference type="InterPro" id="IPR036424">
    <property type="entry name" value="UPP_synth-like_sf"/>
</dbReference>
<feature type="binding site" evidence="2">
    <location>
        <begin position="181"/>
        <end position="183"/>
    </location>
    <ligand>
        <name>substrate</name>
    </ligand>
</feature>
<keyword evidence="1 2" id="KW-0808">Transferase</keyword>
<gene>
    <name evidence="3" type="ORF">UV42_C0019G0026</name>
</gene>
<dbReference type="CDD" id="cd00475">
    <property type="entry name" value="Cis_IPPS"/>
    <property type="match status" value="1"/>
</dbReference>
<dbReference type="PANTHER" id="PTHR10291:SF0">
    <property type="entry name" value="DEHYDRODOLICHYL DIPHOSPHATE SYNTHASE 2"/>
    <property type="match status" value="1"/>
</dbReference>
<feature type="active site" description="Proton acceptor" evidence="2">
    <location>
        <position position="64"/>
    </location>
</feature>
<comment type="caution">
    <text evidence="3">The sequence shown here is derived from an EMBL/GenBank/DDBJ whole genome shotgun (WGS) entry which is preliminary data.</text>
</comment>
<dbReference type="HAMAP" id="MF_01139">
    <property type="entry name" value="ISPT"/>
    <property type="match status" value="1"/>
</dbReference>
<dbReference type="PANTHER" id="PTHR10291">
    <property type="entry name" value="DEHYDRODOLICHYL DIPHOSPHATE SYNTHASE FAMILY MEMBER"/>
    <property type="match status" value="1"/>
</dbReference>
<dbReference type="GO" id="GO:0016094">
    <property type="term" value="P:polyprenol biosynthetic process"/>
    <property type="evidence" value="ECO:0007669"/>
    <property type="project" value="TreeGrafter"/>
</dbReference>
<dbReference type="GO" id="GO:0008834">
    <property type="term" value="F:ditrans,polycis-undecaprenyl-diphosphate synthase [(2E,6E)-farnesyl-diphosphate specific] activity"/>
    <property type="evidence" value="ECO:0007669"/>
    <property type="project" value="TreeGrafter"/>
</dbReference>
<reference evidence="3 4" key="1">
    <citation type="journal article" date="2015" name="Nature">
        <title>rRNA introns, odd ribosomes, and small enigmatic genomes across a large radiation of phyla.</title>
        <authorList>
            <person name="Brown C.T."/>
            <person name="Hug L.A."/>
            <person name="Thomas B.C."/>
            <person name="Sharon I."/>
            <person name="Castelle C.J."/>
            <person name="Singh A."/>
            <person name="Wilkins M.J."/>
            <person name="Williams K.H."/>
            <person name="Banfield J.F."/>
        </authorList>
    </citation>
    <scope>NUCLEOTIDE SEQUENCE [LARGE SCALE GENOMIC DNA]</scope>
</reference>
<dbReference type="GO" id="GO:0005829">
    <property type="term" value="C:cytosol"/>
    <property type="evidence" value="ECO:0007669"/>
    <property type="project" value="TreeGrafter"/>
</dbReference>
<dbReference type="PATRIC" id="fig|1619052.3.peg.486"/>
<dbReference type="Proteomes" id="UP000033867">
    <property type="component" value="Unassembled WGS sequence"/>
</dbReference>
<feature type="binding site" evidence="2">
    <location>
        <begin position="17"/>
        <end position="20"/>
    </location>
    <ligand>
        <name>substrate</name>
    </ligand>
</feature>
<feature type="binding site" evidence="2">
    <location>
        <position position="33"/>
    </location>
    <ligand>
        <name>substrate</name>
    </ligand>
</feature>
<keyword evidence="2" id="KW-0479">Metal-binding</keyword>
<evidence type="ECO:0000256" key="1">
    <source>
        <dbReference type="ARBA" id="ARBA00022679"/>
    </source>
</evidence>
<feature type="binding site" evidence="2">
    <location>
        <position position="194"/>
    </location>
    <ligand>
        <name>Mg(2+)</name>
        <dbReference type="ChEBI" id="CHEBI:18420"/>
    </ligand>
</feature>
<dbReference type="PROSITE" id="PS01066">
    <property type="entry name" value="UPP_SYNTHASE"/>
    <property type="match status" value="1"/>
</dbReference>
<organism evidence="3 4">
    <name type="scientific">Candidatus Magasanikbacteria bacterium GW2011_GWE2_42_7</name>
    <dbReference type="NCBI Taxonomy" id="1619052"/>
    <lineage>
        <taxon>Bacteria</taxon>
        <taxon>Candidatus Magasanikiibacteriota</taxon>
    </lineage>
</organism>
<proteinExistence type="inferred from homology"/>
<feature type="binding site" evidence="2">
    <location>
        <begin position="61"/>
        <end position="63"/>
    </location>
    <ligand>
        <name>substrate</name>
    </ligand>
</feature>
<comment type="similarity">
    <text evidence="2">Belongs to the UPP synthase family.</text>
</comment>
<accession>A0A0G1BET3</accession>
<feature type="binding site" evidence="2">
    <location>
        <position position="16"/>
    </location>
    <ligand>
        <name>Mg(2+)</name>
        <dbReference type="ChEBI" id="CHEBI:18420"/>
    </ligand>
</feature>
<sequence length="226" mass="26006">MSNTHEQLKHIAFIMDGNRRWAKQRLMPAAMGHAEGAKTLKKIAKAVKARNIRYMTVYALSTENLNRSKEELDYLFSLFGKLVDQFDDLIKEDVCLKILGNMTLLPKDLATTLKQLEADTAHHKTMTLSLAIAYGGRDEIVRAVREMEDSRNATEETLEAHLDMHDIPDVDVIVRTGGHHRLSNFLMWKSAYAELIFTDTYWPAFDEKELDEILAWYEGQMRNFGK</sequence>
<dbReference type="Gene3D" id="3.40.1180.10">
    <property type="entry name" value="Decaprenyl diphosphate synthase-like"/>
    <property type="match status" value="1"/>
</dbReference>
<dbReference type="AlphaFoldDB" id="A0A0G1BET3"/>
<dbReference type="Pfam" id="PF01255">
    <property type="entry name" value="Prenyltransf"/>
    <property type="match status" value="1"/>
</dbReference>
<comment type="caution">
    <text evidence="2">Lacks conserved residue(s) required for the propagation of feature annotation.</text>
</comment>
<dbReference type="EC" id="2.5.1.-" evidence="2"/>
<feature type="active site" evidence="2">
    <location>
        <position position="16"/>
    </location>
</feature>
<keyword evidence="2" id="KW-0460">Magnesium</keyword>
<dbReference type="SUPFAM" id="SSF64005">
    <property type="entry name" value="Undecaprenyl diphosphate synthase"/>
    <property type="match status" value="1"/>
</dbReference>
<dbReference type="NCBIfam" id="TIGR00055">
    <property type="entry name" value="uppS"/>
    <property type="match status" value="1"/>
</dbReference>
<comment type="function">
    <text evidence="2">Catalyzes the condensation of isopentenyl diphosphate (IPP) with allylic pyrophosphates generating different type of terpenoids.</text>
</comment>
<feature type="binding site" evidence="2">
    <location>
        <position position="175"/>
    </location>
    <ligand>
        <name>substrate</name>
    </ligand>
</feature>
<comment type="cofactor">
    <cofactor evidence="2">
        <name>Mg(2+)</name>
        <dbReference type="ChEBI" id="CHEBI:18420"/>
    </cofactor>
    <text evidence="2">Binds 2 magnesium ions per subunit.</text>
</comment>
<name>A0A0G1BET3_9BACT</name>
<dbReference type="EMBL" id="LCEK01000019">
    <property type="protein sequence ID" value="KKS71802.1"/>
    <property type="molecule type" value="Genomic_DNA"/>
</dbReference>
<evidence type="ECO:0000313" key="3">
    <source>
        <dbReference type="EMBL" id="KKS71802.1"/>
    </source>
</evidence>
<evidence type="ECO:0000256" key="2">
    <source>
        <dbReference type="HAMAP-Rule" id="MF_01139"/>
    </source>
</evidence>
<feature type="binding site" evidence="2">
    <location>
        <position position="21"/>
    </location>
    <ligand>
        <name>substrate</name>
    </ligand>
</feature>
<protein>
    <recommendedName>
        <fullName evidence="2">Isoprenyl transferase</fullName>
        <ecNumber evidence="2">2.5.1.-</ecNumber>
    </recommendedName>
</protein>
<feature type="binding site" evidence="2">
    <location>
        <position position="67"/>
    </location>
    <ligand>
        <name>substrate</name>
    </ligand>
</feature>
<dbReference type="GO" id="GO:0000287">
    <property type="term" value="F:magnesium ion binding"/>
    <property type="evidence" value="ECO:0007669"/>
    <property type="project" value="UniProtKB-UniRule"/>
</dbReference>
<comment type="subunit">
    <text evidence="2">Homodimer.</text>
</comment>
<dbReference type="InterPro" id="IPR001441">
    <property type="entry name" value="UPP_synth-like"/>
</dbReference>
<dbReference type="InterPro" id="IPR018520">
    <property type="entry name" value="UPP_synth-like_CS"/>
</dbReference>
<evidence type="ECO:0000313" key="4">
    <source>
        <dbReference type="Proteomes" id="UP000033867"/>
    </source>
</evidence>